<proteinExistence type="predicted"/>
<dbReference type="PANTHER" id="PTHR14449">
    <property type="entry name" value="FANCONI ANEMIA GROUP F PROTEIN FANCF"/>
    <property type="match status" value="1"/>
</dbReference>
<evidence type="ECO:0000313" key="2">
    <source>
        <dbReference type="EMBL" id="KAG9445756.1"/>
    </source>
</evidence>
<dbReference type="GO" id="GO:0036297">
    <property type="term" value="P:interstrand cross-link repair"/>
    <property type="evidence" value="ECO:0007669"/>
    <property type="project" value="InterPro"/>
</dbReference>
<dbReference type="Pfam" id="PF11107">
    <property type="entry name" value="FANCF"/>
    <property type="match status" value="1"/>
</dbReference>
<sequence>MGWSHPDVTLEDLLHLIKGFVDIVILASGYQSSGLPAIWDRENIRKVLSWGLFFEDVLIRLHDSDDYVGSVKELDGFLLELKSHPHFPQGLSHLSSATLAGARDFILGHFLQSVHLGDGQIRALLSAAIEMDLCGLSETESDCLSAYTEKLTTEIKSLHLSLETDGPEDSKKTVDVPGSPLSTSYYGRHQLSDDQSRFIIKELLQRQTTMSSVSSAETALDVLSNIFMKNKRVELHNVQIIGHAFNNGSSGNEEEQIQLAHWNQWRSRNLSYLFDKRTIRLVAGARLIFSAPKVQWSQIFERLAISNEAHNMNLLETLELSLLGIISSRWSSIVELFTSAASDHLPISDQFYEIHKSLQGGSEYLHPKDDIKENDILEHVMMLLNNQFHLLWRLAPVLAAAAIPSWSTLYRLYLIDIEKEMKRDSSTIRCCSCNQESKEHTEFKLAPVPHWHEGGMALLGLGLNPEAFNCEGARLPDLVLGTGQAQSSGFSCPCQCSSSLGISIHLPLGKPPYRTLYSWRSVGNWQRLGNNVSSPLPKIASALLISLALKTQLHLQNHLSSRVRPVERQVSGKLDRVSEVGSSLLTQFQSILTEMKKPVPFKGALPSNETAGGLHNLFSAEHSLQGKTKGCRRPIRDKRIGGGGRSTGGSHLSEHRKVLVSRRGSSVWWQMTLER</sequence>
<dbReference type="PANTHER" id="PTHR14449:SF2">
    <property type="entry name" value="FANCONI ANEMIA GROUP F PROTEIN"/>
    <property type="match status" value="1"/>
</dbReference>
<dbReference type="InterPro" id="IPR035428">
    <property type="entry name" value="FANCF"/>
</dbReference>
<feature type="region of interest" description="Disordered" evidence="1">
    <location>
        <begin position="625"/>
        <end position="656"/>
    </location>
</feature>
<keyword evidence="3" id="KW-1185">Reference proteome</keyword>
<dbReference type="Proteomes" id="UP000825729">
    <property type="component" value="Unassembled WGS sequence"/>
</dbReference>
<dbReference type="EMBL" id="JAINDJ010000005">
    <property type="protein sequence ID" value="KAG9445756.1"/>
    <property type="molecule type" value="Genomic_DNA"/>
</dbReference>
<comment type="caution">
    <text evidence="2">The sequence shown here is derived from an EMBL/GenBank/DDBJ whole genome shotgun (WGS) entry which is preliminary data.</text>
</comment>
<evidence type="ECO:0000313" key="3">
    <source>
        <dbReference type="Proteomes" id="UP000825729"/>
    </source>
</evidence>
<evidence type="ECO:0000256" key="1">
    <source>
        <dbReference type="SAM" id="MobiDB-lite"/>
    </source>
</evidence>
<protein>
    <submittedName>
        <fullName evidence="2">Uncharacterized protein</fullName>
    </submittedName>
</protein>
<accession>A0AAV7EDC4</accession>
<dbReference type="GO" id="GO:0043240">
    <property type="term" value="C:Fanconi anaemia nuclear complex"/>
    <property type="evidence" value="ECO:0007669"/>
    <property type="project" value="InterPro"/>
</dbReference>
<name>A0AAV7EDC4_ARIFI</name>
<organism evidence="2 3">
    <name type="scientific">Aristolochia fimbriata</name>
    <name type="common">White veined hardy Dutchman's pipe vine</name>
    <dbReference type="NCBI Taxonomy" id="158543"/>
    <lineage>
        <taxon>Eukaryota</taxon>
        <taxon>Viridiplantae</taxon>
        <taxon>Streptophyta</taxon>
        <taxon>Embryophyta</taxon>
        <taxon>Tracheophyta</taxon>
        <taxon>Spermatophyta</taxon>
        <taxon>Magnoliopsida</taxon>
        <taxon>Magnoliidae</taxon>
        <taxon>Piperales</taxon>
        <taxon>Aristolochiaceae</taxon>
        <taxon>Aristolochia</taxon>
    </lineage>
</organism>
<dbReference type="AlphaFoldDB" id="A0AAV7EDC4"/>
<reference evidence="2 3" key="1">
    <citation type="submission" date="2021-07" db="EMBL/GenBank/DDBJ databases">
        <title>The Aristolochia fimbriata genome: insights into angiosperm evolution, floral development and chemical biosynthesis.</title>
        <authorList>
            <person name="Jiao Y."/>
        </authorList>
    </citation>
    <scope>NUCLEOTIDE SEQUENCE [LARGE SCALE GENOMIC DNA]</scope>
    <source>
        <strain evidence="2">IBCAS-2021</strain>
        <tissue evidence="2">Leaf</tissue>
    </source>
</reference>
<gene>
    <name evidence="2" type="ORF">H6P81_011884</name>
</gene>